<gene>
    <name evidence="2" type="ORF">Tci_334739</name>
</gene>
<accession>A0A699HEU8</accession>
<dbReference type="AlphaFoldDB" id="A0A699HEU8"/>
<proteinExistence type="predicted"/>
<feature type="region of interest" description="Disordered" evidence="1">
    <location>
        <begin position="93"/>
        <end position="124"/>
    </location>
</feature>
<dbReference type="EMBL" id="BKCJ010119830">
    <property type="protein sequence ID" value="GEX62764.1"/>
    <property type="molecule type" value="Genomic_DNA"/>
</dbReference>
<evidence type="ECO:0008006" key="3">
    <source>
        <dbReference type="Google" id="ProtNLM"/>
    </source>
</evidence>
<feature type="compositionally biased region" description="Basic and acidic residues" evidence="1">
    <location>
        <begin position="105"/>
        <end position="114"/>
    </location>
</feature>
<feature type="non-terminal residue" evidence="2">
    <location>
        <position position="1"/>
    </location>
</feature>
<feature type="compositionally biased region" description="Polar residues" evidence="1">
    <location>
        <begin position="42"/>
        <end position="51"/>
    </location>
</feature>
<evidence type="ECO:0000256" key="1">
    <source>
        <dbReference type="SAM" id="MobiDB-lite"/>
    </source>
</evidence>
<feature type="region of interest" description="Disordered" evidence="1">
    <location>
        <begin position="20"/>
        <end position="51"/>
    </location>
</feature>
<sequence length="261" mass="28098">AANRVRFVGLGMERSFLSQKDSGVGRGVKEKQQGYSSGNGGAPTSSDATNTQLDVNVSVTTNVDGNGGARSSGNCNALSSVDAMNMQLPTAKISATDTPRNSAVNKEDNLHDESDGLTPSKSTANTNKAISERFSNTAYGFFLGKRVAYPVIANCVRNTWVTYGLNLDVKLLKEDVGNVSVWVKLNGVPVTAFIEDALCENSYFQSPRIVPSFALTFGTRLTNVSLFFSLLLMILKNHAAKETHSQRNIVLISCFVVTMLK</sequence>
<reference evidence="2" key="1">
    <citation type="journal article" date="2019" name="Sci. Rep.">
        <title>Draft genome of Tanacetum cinerariifolium, the natural source of mosquito coil.</title>
        <authorList>
            <person name="Yamashiro T."/>
            <person name="Shiraishi A."/>
            <person name="Satake H."/>
            <person name="Nakayama K."/>
        </authorList>
    </citation>
    <scope>NUCLEOTIDE SEQUENCE</scope>
</reference>
<name>A0A699HEU8_TANCI</name>
<organism evidence="2">
    <name type="scientific">Tanacetum cinerariifolium</name>
    <name type="common">Dalmatian daisy</name>
    <name type="synonym">Chrysanthemum cinerariifolium</name>
    <dbReference type="NCBI Taxonomy" id="118510"/>
    <lineage>
        <taxon>Eukaryota</taxon>
        <taxon>Viridiplantae</taxon>
        <taxon>Streptophyta</taxon>
        <taxon>Embryophyta</taxon>
        <taxon>Tracheophyta</taxon>
        <taxon>Spermatophyta</taxon>
        <taxon>Magnoliopsida</taxon>
        <taxon>eudicotyledons</taxon>
        <taxon>Gunneridae</taxon>
        <taxon>Pentapetalae</taxon>
        <taxon>asterids</taxon>
        <taxon>campanulids</taxon>
        <taxon>Asterales</taxon>
        <taxon>Asteraceae</taxon>
        <taxon>Asteroideae</taxon>
        <taxon>Anthemideae</taxon>
        <taxon>Anthemidinae</taxon>
        <taxon>Tanacetum</taxon>
    </lineage>
</organism>
<protein>
    <recommendedName>
        <fullName evidence="3">DUF4283 domain-containing protein</fullName>
    </recommendedName>
</protein>
<evidence type="ECO:0000313" key="2">
    <source>
        <dbReference type="EMBL" id="GEX62764.1"/>
    </source>
</evidence>
<feature type="compositionally biased region" description="Polar residues" evidence="1">
    <location>
        <begin position="93"/>
        <end position="104"/>
    </location>
</feature>
<comment type="caution">
    <text evidence="2">The sequence shown here is derived from an EMBL/GenBank/DDBJ whole genome shotgun (WGS) entry which is preliminary data.</text>
</comment>